<feature type="transmembrane region" description="Helical" evidence="6">
    <location>
        <begin position="184"/>
        <end position="205"/>
    </location>
</feature>
<dbReference type="InterPro" id="IPR050833">
    <property type="entry name" value="Poly_Biosynth_Transport"/>
</dbReference>
<name>A0A139LE99_9BACE</name>
<feature type="transmembrane region" description="Helical" evidence="6">
    <location>
        <begin position="467"/>
        <end position="487"/>
    </location>
</feature>
<evidence type="ECO:0000313" key="7">
    <source>
        <dbReference type="EMBL" id="KXT49774.1"/>
    </source>
</evidence>
<feature type="transmembrane region" description="Helical" evidence="6">
    <location>
        <begin position="155"/>
        <end position="178"/>
    </location>
</feature>
<evidence type="ECO:0000256" key="1">
    <source>
        <dbReference type="ARBA" id="ARBA00004651"/>
    </source>
</evidence>
<dbReference type="InterPro" id="IPR002528">
    <property type="entry name" value="MATE_fam"/>
</dbReference>
<feature type="transmembrane region" description="Helical" evidence="6">
    <location>
        <begin position="42"/>
        <end position="63"/>
    </location>
</feature>
<feature type="transmembrane region" description="Helical" evidence="6">
    <location>
        <begin position="343"/>
        <end position="364"/>
    </location>
</feature>
<feature type="transmembrane region" description="Helical" evidence="6">
    <location>
        <begin position="84"/>
        <end position="107"/>
    </location>
</feature>
<proteinExistence type="predicted"/>
<feature type="transmembrane region" description="Helical" evidence="6">
    <location>
        <begin position="435"/>
        <end position="461"/>
    </location>
</feature>
<keyword evidence="4 6" id="KW-1133">Transmembrane helix</keyword>
<feature type="transmembrane region" description="Helical" evidence="6">
    <location>
        <begin position="12"/>
        <end position="36"/>
    </location>
</feature>
<protein>
    <submittedName>
        <fullName evidence="7">MATE domain protein</fullName>
    </submittedName>
</protein>
<feature type="transmembrane region" description="Helical" evidence="6">
    <location>
        <begin position="376"/>
        <end position="396"/>
    </location>
</feature>
<sequence length="517" mass="58122">MQPGNKVILNTAILYAKMMLSIVVGLLSTRLVLISLGVEDYGIYNLVAGIVSMLSFLNTSLAVSTQRFLSFSLGKDDAKLLEKVFYYSFVLHFLIGIGVVLLVEVLGRFGIQNILSIGPDKINDALTILHFLSSSIFFSILAVPYIAILISRENMFLLSVIEILEAILKLSGVFGLLFYMGNRLILYAAIISITTFISLVLKIVFCWNKYRETQISLSPLNDKILLKDLTSFAGWYTFVSIGSIGRFQGIQVLLNIFYGVVVNAAYGIANQVNGLMQFFATAILQSIRPQIVKSEGAKNRERVNRLSLIACRYMFFLCAIFSIPLILEMPYVLGLWLKNPPEYTIGFCRLVLSATLLFMITSGLGTAIDATGKIKYMYIILGCLHLVNIPVSYILLKMEFSVYSVLWVIIIEEFVCMWIRIYLAKIIVGISVANFLRSVIFPILVITAITFAIGSLCLISMDSCFLRFIFNSVLCICAFFVLCWYYGIDALERERIIGIYKNVKSKLIKNNYESFNK</sequence>
<dbReference type="GO" id="GO:0015297">
    <property type="term" value="F:antiporter activity"/>
    <property type="evidence" value="ECO:0007669"/>
    <property type="project" value="InterPro"/>
</dbReference>
<evidence type="ECO:0000256" key="3">
    <source>
        <dbReference type="ARBA" id="ARBA00022692"/>
    </source>
</evidence>
<comment type="subcellular location">
    <subcellularLocation>
        <location evidence="1">Cell membrane</location>
        <topology evidence="1">Multi-pass membrane protein</topology>
    </subcellularLocation>
</comment>
<comment type="caution">
    <text evidence="7">The sequence shown here is derived from an EMBL/GenBank/DDBJ whole genome shotgun (WGS) entry which is preliminary data.</text>
</comment>
<feature type="transmembrane region" description="Helical" evidence="6">
    <location>
        <begin position="402"/>
        <end position="423"/>
    </location>
</feature>
<evidence type="ECO:0000256" key="4">
    <source>
        <dbReference type="ARBA" id="ARBA00022989"/>
    </source>
</evidence>
<dbReference type="GO" id="GO:0005886">
    <property type="term" value="C:plasma membrane"/>
    <property type="evidence" value="ECO:0007669"/>
    <property type="project" value="UniProtKB-SubCell"/>
</dbReference>
<evidence type="ECO:0000256" key="5">
    <source>
        <dbReference type="ARBA" id="ARBA00023136"/>
    </source>
</evidence>
<organism evidence="7">
    <name type="scientific">Bacteroides intestinalis</name>
    <dbReference type="NCBI Taxonomy" id="329854"/>
    <lineage>
        <taxon>Bacteria</taxon>
        <taxon>Pseudomonadati</taxon>
        <taxon>Bacteroidota</taxon>
        <taxon>Bacteroidia</taxon>
        <taxon>Bacteroidales</taxon>
        <taxon>Bacteroidaceae</taxon>
        <taxon>Bacteroides</taxon>
    </lineage>
</organism>
<accession>A0A139LE99</accession>
<keyword evidence="2" id="KW-1003">Cell membrane</keyword>
<dbReference type="AlphaFoldDB" id="A0A139LE99"/>
<dbReference type="PATRIC" id="fig|329854.7.peg.2603"/>
<evidence type="ECO:0000313" key="8">
    <source>
        <dbReference type="Proteomes" id="UP000070319"/>
    </source>
</evidence>
<dbReference type="PANTHER" id="PTHR30250:SF26">
    <property type="entry name" value="PSMA PROTEIN"/>
    <property type="match status" value="1"/>
</dbReference>
<dbReference type="PANTHER" id="PTHR30250">
    <property type="entry name" value="PST FAMILY PREDICTED COLANIC ACID TRANSPORTER"/>
    <property type="match status" value="1"/>
</dbReference>
<gene>
    <name evidence="7" type="ORF">HMPREF2531_02557</name>
</gene>
<dbReference type="RefSeq" id="WP_061436322.1">
    <property type="nucleotide sequence ID" value="NZ_KQ968695.1"/>
</dbReference>
<feature type="transmembrane region" description="Helical" evidence="6">
    <location>
        <begin position="127"/>
        <end position="148"/>
    </location>
</feature>
<keyword evidence="3 6" id="KW-0812">Transmembrane</keyword>
<evidence type="ECO:0000256" key="2">
    <source>
        <dbReference type="ARBA" id="ARBA00022475"/>
    </source>
</evidence>
<keyword evidence="5 6" id="KW-0472">Membrane</keyword>
<dbReference type="Proteomes" id="UP000070319">
    <property type="component" value="Unassembled WGS sequence"/>
</dbReference>
<dbReference type="Pfam" id="PF01554">
    <property type="entry name" value="MatE"/>
    <property type="match status" value="1"/>
</dbReference>
<evidence type="ECO:0000256" key="6">
    <source>
        <dbReference type="SAM" id="Phobius"/>
    </source>
</evidence>
<feature type="transmembrane region" description="Helical" evidence="6">
    <location>
        <begin position="313"/>
        <end position="337"/>
    </location>
</feature>
<dbReference type="GO" id="GO:0042910">
    <property type="term" value="F:xenobiotic transmembrane transporter activity"/>
    <property type="evidence" value="ECO:0007669"/>
    <property type="project" value="InterPro"/>
</dbReference>
<reference evidence="7 8" key="1">
    <citation type="submission" date="2016-02" db="EMBL/GenBank/DDBJ databases">
        <authorList>
            <person name="Wen L."/>
            <person name="He K."/>
            <person name="Yang H."/>
        </authorList>
    </citation>
    <scope>NUCLEOTIDE SEQUENCE [LARGE SCALE GENOMIC DNA]</scope>
    <source>
        <strain evidence="7 8">KLE1704</strain>
    </source>
</reference>
<dbReference type="EMBL" id="LTDF01000086">
    <property type="protein sequence ID" value="KXT49774.1"/>
    <property type="molecule type" value="Genomic_DNA"/>
</dbReference>